<accession>A0A6I4UQI4</accession>
<name>A0A6I4UQI4_9SPHN</name>
<dbReference type="AlphaFoldDB" id="A0A6I4UQI4"/>
<keyword evidence="4" id="KW-1185">Reference proteome</keyword>
<organism evidence="3 4">
    <name type="scientific">Croceibacterium soli</name>
    <dbReference type="NCBI Taxonomy" id="1739690"/>
    <lineage>
        <taxon>Bacteria</taxon>
        <taxon>Pseudomonadati</taxon>
        <taxon>Pseudomonadota</taxon>
        <taxon>Alphaproteobacteria</taxon>
        <taxon>Sphingomonadales</taxon>
        <taxon>Erythrobacteraceae</taxon>
        <taxon>Croceibacterium</taxon>
    </lineage>
</organism>
<feature type="region of interest" description="Disordered" evidence="1">
    <location>
        <begin position="29"/>
        <end position="54"/>
    </location>
</feature>
<feature type="signal peptide" evidence="2">
    <location>
        <begin position="1"/>
        <end position="20"/>
    </location>
</feature>
<evidence type="ECO:0000256" key="1">
    <source>
        <dbReference type="SAM" id="MobiDB-lite"/>
    </source>
</evidence>
<protein>
    <recommendedName>
        <fullName evidence="5">Lipoprotein</fullName>
    </recommendedName>
</protein>
<comment type="caution">
    <text evidence="3">The sequence shown here is derived from an EMBL/GenBank/DDBJ whole genome shotgun (WGS) entry which is preliminary data.</text>
</comment>
<dbReference type="OrthoDB" id="7629232at2"/>
<proteinExistence type="predicted"/>
<sequence>MTLGLNLGRLRAALPYAAVAALAGCVPPPASPPPTPTPTPTPQPTAAPPQASAPTYQSWIDVPQTPGDWFYQATATGGTARFGAPQSEARFSMTCDRTRRTVSLIRAGSSPVAVQMRIRAETGDRLLDALPTGGPMPGLAATLAANDPFLDAIAFSQGRFAVEVQGLDSLYLPAWPEVSRVIEDCR</sequence>
<dbReference type="RefSeq" id="WP_160745925.1">
    <property type="nucleotide sequence ID" value="NZ_WTYK01000002.1"/>
</dbReference>
<feature type="compositionally biased region" description="Pro residues" evidence="1">
    <location>
        <begin position="29"/>
        <end position="47"/>
    </location>
</feature>
<feature type="chain" id="PRO_5026114974" description="Lipoprotein" evidence="2">
    <location>
        <begin position="21"/>
        <end position="186"/>
    </location>
</feature>
<evidence type="ECO:0000313" key="3">
    <source>
        <dbReference type="EMBL" id="MXP41092.1"/>
    </source>
</evidence>
<reference evidence="3 4" key="1">
    <citation type="submission" date="2019-12" db="EMBL/GenBank/DDBJ databases">
        <title>Genomic-based taxomic classification of the family Erythrobacteraceae.</title>
        <authorList>
            <person name="Xu L."/>
        </authorList>
    </citation>
    <scope>NUCLEOTIDE SEQUENCE [LARGE SCALE GENOMIC DNA]</scope>
    <source>
        <strain evidence="3 4">MCCC 1K02066</strain>
    </source>
</reference>
<evidence type="ECO:0008006" key="5">
    <source>
        <dbReference type="Google" id="ProtNLM"/>
    </source>
</evidence>
<keyword evidence="2" id="KW-0732">Signal</keyword>
<evidence type="ECO:0000313" key="4">
    <source>
        <dbReference type="Proteomes" id="UP000469159"/>
    </source>
</evidence>
<evidence type="ECO:0000256" key="2">
    <source>
        <dbReference type="SAM" id="SignalP"/>
    </source>
</evidence>
<gene>
    <name evidence="3" type="ORF">GRI75_05455</name>
</gene>
<dbReference type="Proteomes" id="UP000469159">
    <property type="component" value="Unassembled WGS sequence"/>
</dbReference>
<dbReference type="EMBL" id="WTYK01000002">
    <property type="protein sequence ID" value="MXP41092.1"/>
    <property type="molecule type" value="Genomic_DNA"/>
</dbReference>